<evidence type="ECO:0000313" key="2">
    <source>
        <dbReference type="Proteomes" id="UP000324832"/>
    </source>
</evidence>
<gene>
    <name evidence="1" type="ORF">LSINAPIS_LOCUS10808</name>
</gene>
<sequence length="167" mass="18263">MQIARGTESAGRQHYVHQILGSIRRSGCGQRTCGELAARQQHDAAADRSGAAYHCPVTPVHVIPVVKTLFSTIGGLSTRAEVIGLLKVSALLHWTEVCSRNLNLYYPFIHSPDAIVFEGPTNYNQSDIEIDSSNLISPVYDIDVRINLPEDCPAGFQKVGDLCFPND</sequence>
<dbReference type="AlphaFoldDB" id="A0A5E4QPA6"/>
<evidence type="ECO:0000313" key="1">
    <source>
        <dbReference type="EMBL" id="VVD00100.1"/>
    </source>
</evidence>
<keyword evidence="2" id="KW-1185">Reference proteome</keyword>
<reference evidence="1 2" key="1">
    <citation type="submission" date="2017-07" db="EMBL/GenBank/DDBJ databases">
        <authorList>
            <person name="Talla V."/>
            <person name="Backstrom N."/>
        </authorList>
    </citation>
    <scope>NUCLEOTIDE SEQUENCE [LARGE SCALE GENOMIC DNA]</scope>
</reference>
<organism evidence="1 2">
    <name type="scientific">Leptidea sinapis</name>
    <dbReference type="NCBI Taxonomy" id="189913"/>
    <lineage>
        <taxon>Eukaryota</taxon>
        <taxon>Metazoa</taxon>
        <taxon>Ecdysozoa</taxon>
        <taxon>Arthropoda</taxon>
        <taxon>Hexapoda</taxon>
        <taxon>Insecta</taxon>
        <taxon>Pterygota</taxon>
        <taxon>Neoptera</taxon>
        <taxon>Endopterygota</taxon>
        <taxon>Lepidoptera</taxon>
        <taxon>Glossata</taxon>
        <taxon>Ditrysia</taxon>
        <taxon>Papilionoidea</taxon>
        <taxon>Pieridae</taxon>
        <taxon>Dismorphiinae</taxon>
        <taxon>Leptidea</taxon>
    </lineage>
</organism>
<dbReference type="EMBL" id="FZQP02004445">
    <property type="protein sequence ID" value="VVD00100.1"/>
    <property type="molecule type" value="Genomic_DNA"/>
</dbReference>
<dbReference type="Proteomes" id="UP000324832">
    <property type="component" value="Unassembled WGS sequence"/>
</dbReference>
<proteinExistence type="predicted"/>
<protein>
    <submittedName>
        <fullName evidence="1">Uncharacterized protein</fullName>
    </submittedName>
</protein>
<name>A0A5E4QPA6_9NEOP</name>
<accession>A0A5E4QPA6</accession>